<name>A0A284SBY9_ARMOS</name>
<dbReference type="EMBL" id="FUEG01000062">
    <property type="protein sequence ID" value="SJL18523.1"/>
    <property type="molecule type" value="Genomic_DNA"/>
</dbReference>
<feature type="region of interest" description="Disordered" evidence="1">
    <location>
        <begin position="80"/>
        <end position="167"/>
    </location>
</feature>
<feature type="compositionally biased region" description="Low complexity" evidence="1">
    <location>
        <begin position="106"/>
        <end position="125"/>
    </location>
</feature>
<evidence type="ECO:0000313" key="2">
    <source>
        <dbReference type="EMBL" id="SJL18523.1"/>
    </source>
</evidence>
<sequence length="254" mass="27023">MCPAYGSGSCHGKVNINTGSTHFVCSPEGSGFAHVGRIFQMCTPHQKFAYLTDLLPFEQLNAPDAQQLFTCCASLAPIKRKPRPSSTPGQSSVARSSKSDDDDWLQPVQSSSPCPSSSASSSQVPQPFPELPPLDEPCWPHQPPTQARSSAMRPSSSKGTDASTAGSGPAAPALIFIEIICWLEDGQQPVHAIVPKSPTGEIVLQESKLIVGEAGIEKVGTFSCCDPSLHDWVPCPWAEPIPLKGRSVLQSDDC</sequence>
<keyword evidence="3" id="KW-1185">Reference proteome</keyword>
<proteinExistence type="predicted"/>
<evidence type="ECO:0000256" key="1">
    <source>
        <dbReference type="SAM" id="MobiDB-lite"/>
    </source>
</evidence>
<gene>
    <name evidence="2" type="ORF">ARMOST_22116</name>
</gene>
<feature type="compositionally biased region" description="Pro residues" evidence="1">
    <location>
        <begin position="126"/>
        <end position="143"/>
    </location>
</feature>
<feature type="compositionally biased region" description="Polar residues" evidence="1">
    <location>
        <begin position="144"/>
        <end position="159"/>
    </location>
</feature>
<evidence type="ECO:0000313" key="3">
    <source>
        <dbReference type="Proteomes" id="UP000219338"/>
    </source>
</evidence>
<reference evidence="3" key="1">
    <citation type="journal article" date="2017" name="Nat. Ecol. Evol.">
        <title>Genome expansion and lineage-specific genetic innovations in the forest pathogenic fungi Armillaria.</title>
        <authorList>
            <person name="Sipos G."/>
            <person name="Prasanna A.N."/>
            <person name="Walter M.C."/>
            <person name="O'Connor E."/>
            <person name="Balint B."/>
            <person name="Krizsan K."/>
            <person name="Kiss B."/>
            <person name="Hess J."/>
            <person name="Varga T."/>
            <person name="Slot J."/>
            <person name="Riley R."/>
            <person name="Boka B."/>
            <person name="Rigling D."/>
            <person name="Barry K."/>
            <person name="Lee J."/>
            <person name="Mihaltcheva S."/>
            <person name="LaButti K."/>
            <person name="Lipzen A."/>
            <person name="Waldron R."/>
            <person name="Moloney N.M."/>
            <person name="Sperisen C."/>
            <person name="Kredics L."/>
            <person name="Vagvoelgyi C."/>
            <person name="Patrignani A."/>
            <person name="Fitzpatrick D."/>
            <person name="Nagy I."/>
            <person name="Doyle S."/>
            <person name="Anderson J.B."/>
            <person name="Grigoriev I.V."/>
            <person name="Gueldener U."/>
            <person name="Muensterkoetter M."/>
            <person name="Nagy L.G."/>
        </authorList>
    </citation>
    <scope>NUCLEOTIDE SEQUENCE [LARGE SCALE GENOMIC DNA]</scope>
    <source>
        <strain evidence="3">C18/9</strain>
    </source>
</reference>
<dbReference type="AlphaFoldDB" id="A0A284SBY9"/>
<dbReference type="Proteomes" id="UP000219338">
    <property type="component" value="Unassembled WGS sequence"/>
</dbReference>
<feature type="compositionally biased region" description="Polar residues" evidence="1">
    <location>
        <begin position="84"/>
        <end position="96"/>
    </location>
</feature>
<organism evidence="2 3">
    <name type="scientific">Armillaria ostoyae</name>
    <name type="common">Armillaria root rot fungus</name>
    <dbReference type="NCBI Taxonomy" id="47428"/>
    <lineage>
        <taxon>Eukaryota</taxon>
        <taxon>Fungi</taxon>
        <taxon>Dikarya</taxon>
        <taxon>Basidiomycota</taxon>
        <taxon>Agaricomycotina</taxon>
        <taxon>Agaricomycetes</taxon>
        <taxon>Agaricomycetidae</taxon>
        <taxon>Agaricales</taxon>
        <taxon>Marasmiineae</taxon>
        <taxon>Physalacriaceae</taxon>
        <taxon>Armillaria</taxon>
    </lineage>
</organism>
<accession>A0A284SBY9</accession>
<protein>
    <submittedName>
        <fullName evidence="2">Uncharacterized protein</fullName>
    </submittedName>
</protein>